<dbReference type="PANTHER" id="PTHR36922">
    <property type="entry name" value="BLL2446 PROTEIN"/>
    <property type="match status" value="1"/>
</dbReference>
<proteinExistence type="predicted"/>
<dbReference type="Pfam" id="PF09351">
    <property type="entry name" value="DUF1993"/>
    <property type="match status" value="1"/>
</dbReference>
<evidence type="ECO:0000313" key="2">
    <source>
        <dbReference type="Proteomes" id="UP000075260"/>
    </source>
</evidence>
<reference evidence="1 2" key="1">
    <citation type="submission" date="2014-02" db="EMBL/GenBank/DDBJ databases">
        <title>The small core and large imbalanced accessory genome model reveals a collaborative survival strategy of Sorangium cellulosum strains in nature.</title>
        <authorList>
            <person name="Han K."/>
            <person name="Peng R."/>
            <person name="Blom J."/>
            <person name="Li Y.-Z."/>
        </authorList>
    </citation>
    <scope>NUCLEOTIDE SEQUENCE [LARGE SCALE GENOMIC DNA]</scope>
    <source>
        <strain evidence="1 2">So0008-312</strain>
    </source>
</reference>
<dbReference type="SUPFAM" id="SSF109854">
    <property type="entry name" value="DinB/YfiT-like putative metalloenzymes"/>
    <property type="match status" value="1"/>
</dbReference>
<dbReference type="InterPro" id="IPR034660">
    <property type="entry name" value="DinB/YfiT-like"/>
</dbReference>
<evidence type="ECO:0008006" key="3">
    <source>
        <dbReference type="Google" id="ProtNLM"/>
    </source>
</evidence>
<dbReference type="InterPro" id="IPR018531">
    <property type="entry name" value="DUF1993"/>
</dbReference>
<dbReference type="Proteomes" id="UP000075260">
    <property type="component" value="Unassembled WGS sequence"/>
</dbReference>
<dbReference type="EMBL" id="JEMA01000719">
    <property type="protein sequence ID" value="KYF66697.1"/>
    <property type="molecule type" value="Genomic_DNA"/>
</dbReference>
<comment type="caution">
    <text evidence="1">The sequence shown here is derived from an EMBL/GenBank/DDBJ whole genome shotgun (WGS) entry which is preliminary data.</text>
</comment>
<dbReference type="Gene3D" id="1.20.120.450">
    <property type="entry name" value="dinb family like domain"/>
    <property type="match status" value="1"/>
</dbReference>
<gene>
    <name evidence="1" type="ORF">BE15_41515</name>
</gene>
<sequence length="196" mass="22034">MTRGGRGATSSAGCYRWRTTADEEKIMSLYDSSFPQMARMLGQVPTWFDKAQAHAEQKKYDPEVLLTARLAPDQWNFRRQIQNVISWPLRLSALLVGAEPPAPQTGDETIAELRARIGETLQQVSALKPEQFQGAGDRMIPLFFMPGKGMRAPDFVFQFALPNFYFHATTAYSILRHNGIDVGKIDFIGPIAIRDL</sequence>
<dbReference type="AlphaFoldDB" id="A0A150QFC2"/>
<accession>A0A150QFC2</accession>
<name>A0A150QFC2_SORCE</name>
<evidence type="ECO:0000313" key="1">
    <source>
        <dbReference type="EMBL" id="KYF66697.1"/>
    </source>
</evidence>
<dbReference type="PANTHER" id="PTHR36922:SF1">
    <property type="entry name" value="DUF1993 DOMAIN-CONTAINING PROTEIN"/>
    <property type="match status" value="1"/>
</dbReference>
<protein>
    <recommendedName>
        <fullName evidence="3">DUF1993 domain-containing protein</fullName>
    </recommendedName>
</protein>
<organism evidence="1 2">
    <name type="scientific">Sorangium cellulosum</name>
    <name type="common">Polyangium cellulosum</name>
    <dbReference type="NCBI Taxonomy" id="56"/>
    <lineage>
        <taxon>Bacteria</taxon>
        <taxon>Pseudomonadati</taxon>
        <taxon>Myxococcota</taxon>
        <taxon>Polyangia</taxon>
        <taxon>Polyangiales</taxon>
        <taxon>Polyangiaceae</taxon>
        <taxon>Sorangium</taxon>
    </lineage>
</organism>